<proteinExistence type="inferred from homology"/>
<protein>
    <recommendedName>
        <fullName evidence="3">Phosphate transport regulator</fullName>
    </recommendedName>
</protein>
<dbReference type="InterPro" id="IPR018445">
    <property type="entry name" value="Put_Phosphate_transp_reg"/>
</dbReference>
<dbReference type="RefSeq" id="WP_354697542.1">
    <property type="nucleotide sequence ID" value="NZ_CP114014.1"/>
</dbReference>
<gene>
    <name evidence="2" type="ORF">DSM112329_03175</name>
</gene>
<dbReference type="Gene3D" id="1.20.58.220">
    <property type="entry name" value="Phosphate transport system protein phou homolog 2, domain 2"/>
    <property type="match status" value="1"/>
</dbReference>
<comment type="similarity">
    <text evidence="1">Belongs to the UPF0111 family.</text>
</comment>
<sequence>MARLSQVFAPKDREFFDLFEEAAGNTVRASDLLDQMLRSWPDKPELAREILICEQDGDRITHDIIKRLNNTFVTPIDREDILGLASALDDIVDFTEEVADYLGLYKIEAPMEQAQRLAHVLLQACRQLAEAMPRLRDFRDLSHYTVEINRLENDGDRIVREAIASLFDNGIDPMVVIRWKDIFERLEDAIDATEHAANVLEAIVIKNA</sequence>
<reference evidence="2" key="1">
    <citation type="submission" date="2022-12" db="EMBL/GenBank/DDBJ databases">
        <title>Paraconexibacter alkalitolerans sp. nov. and Baekduia alba sp. nov., isolated from soil and emended description of the genera Paraconexibacter (Chun et al., 2020) and Baekduia (An et al., 2020).</title>
        <authorList>
            <person name="Vieira S."/>
            <person name="Huber K.J."/>
            <person name="Geppert A."/>
            <person name="Wolf J."/>
            <person name="Neumann-Schaal M."/>
            <person name="Muesken M."/>
            <person name="Overmann J."/>
        </authorList>
    </citation>
    <scope>NUCLEOTIDE SEQUENCE</scope>
    <source>
        <strain evidence="2">AEG42_29</strain>
    </source>
</reference>
<dbReference type="PANTHER" id="PTHR37298">
    <property type="entry name" value="UPF0111 PROTEIN YKAA"/>
    <property type="match status" value="1"/>
</dbReference>
<evidence type="ECO:0000313" key="2">
    <source>
        <dbReference type="EMBL" id="XAY06306.1"/>
    </source>
</evidence>
<evidence type="ECO:0000256" key="1">
    <source>
        <dbReference type="ARBA" id="ARBA00008591"/>
    </source>
</evidence>
<dbReference type="Pfam" id="PF01865">
    <property type="entry name" value="PhoU_div"/>
    <property type="match status" value="1"/>
</dbReference>
<accession>A0AAU7AXC2</accession>
<name>A0AAU7AXC2_9ACTN</name>
<dbReference type="KEGG" id="parq:DSM112329_03175"/>
<organism evidence="2">
    <name type="scientific">Paraconexibacter sp. AEG42_29</name>
    <dbReference type="NCBI Taxonomy" id="2997339"/>
    <lineage>
        <taxon>Bacteria</taxon>
        <taxon>Bacillati</taxon>
        <taxon>Actinomycetota</taxon>
        <taxon>Thermoleophilia</taxon>
        <taxon>Solirubrobacterales</taxon>
        <taxon>Paraconexibacteraceae</taxon>
        <taxon>Paraconexibacter</taxon>
    </lineage>
</organism>
<dbReference type="AlphaFoldDB" id="A0AAU7AXC2"/>
<evidence type="ECO:0008006" key="3">
    <source>
        <dbReference type="Google" id="ProtNLM"/>
    </source>
</evidence>
<dbReference type="InterPro" id="IPR052912">
    <property type="entry name" value="UPF0111_domain"/>
</dbReference>
<dbReference type="PANTHER" id="PTHR37298:SF1">
    <property type="entry name" value="UPF0111 PROTEIN YKAA"/>
    <property type="match status" value="1"/>
</dbReference>
<dbReference type="EMBL" id="CP114014">
    <property type="protein sequence ID" value="XAY06306.1"/>
    <property type="molecule type" value="Genomic_DNA"/>
</dbReference>
<dbReference type="InterPro" id="IPR038078">
    <property type="entry name" value="PhoU-like_sf"/>
</dbReference>